<keyword evidence="2" id="KW-1185">Reference proteome</keyword>
<reference evidence="1 2" key="1">
    <citation type="submission" date="2020-06" db="EMBL/GenBank/DDBJ databases">
        <authorList>
            <person name="Li R."/>
            <person name="Bekaert M."/>
        </authorList>
    </citation>
    <scope>NUCLEOTIDE SEQUENCE [LARGE SCALE GENOMIC DNA]</scope>
    <source>
        <strain evidence="2">wild</strain>
    </source>
</reference>
<protein>
    <submittedName>
        <fullName evidence="1">Uncharacterized protein</fullName>
    </submittedName>
</protein>
<evidence type="ECO:0000313" key="2">
    <source>
        <dbReference type="Proteomes" id="UP000507470"/>
    </source>
</evidence>
<name>A0A6J8ABA5_MYTCO</name>
<dbReference type="Proteomes" id="UP000507470">
    <property type="component" value="Unassembled WGS sequence"/>
</dbReference>
<dbReference type="OrthoDB" id="10065844at2759"/>
<dbReference type="PANTHER" id="PTHR47331:SF5">
    <property type="entry name" value="RIBONUCLEASE H"/>
    <property type="match status" value="1"/>
</dbReference>
<sequence length="191" mass="21743">MSINLEKLTKLQSISLRSVCIKCKLVIRTKCKFRASSDTCAFLTSCETRKLGASCDYATMNPSAIAFVSQNVNTGNVTGRYVQIEAITKSPAQQISLSRLPLLEPSVFHGDPLKYPAWKSSFQTITEQRKIPQFERIHYLRKYVGDSVREVIESFLVFSTEDAYDDEKELLERRYGDPFIISNAARDRLEN</sequence>
<organism evidence="1 2">
    <name type="scientific">Mytilus coruscus</name>
    <name type="common">Sea mussel</name>
    <dbReference type="NCBI Taxonomy" id="42192"/>
    <lineage>
        <taxon>Eukaryota</taxon>
        <taxon>Metazoa</taxon>
        <taxon>Spiralia</taxon>
        <taxon>Lophotrochozoa</taxon>
        <taxon>Mollusca</taxon>
        <taxon>Bivalvia</taxon>
        <taxon>Autobranchia</taxon>
        <taxon>Pteriomorphia</taxon>
        <taxon>Mytilida</taxon>
        <taxon>Mytiloidea</taxon>
        <taxon>Mytilidae</taxon>
        <taxon>Mytilinae</taxon>
        <taxon>Mytilus</taxon>
    </lineage>
</organism>
<dbReference type="Pfam" id="PF03564">
    <property type="entry name" value="DUF1759"/>
    <property type="match status" value="1"/>
</dbReference>
<dbReference type="PANTHER" id="PTHR47331">
    <property type="entry name" value="PHD-TYPE DOMAIN-CONTAINING PROTEIN"/>
    <property type="match status" value="1"/>
</dbReference>
<dbReference type="AlphaFoldDB" id="A0A6J8ABA5"/>
<evidence type="ECO:0000313" key="1">
    <source>
        <dbReference type="EMBL" id="CAC5363379.1"/>
    </source>
</evidence>
<dbReference type="EMBL" id="CACVKT020000843">
    <property type="protein sequence ID" value="CAC5363379.1"/>
    <property type="molecule type" value="Genomic_DNA"/>
</dbReference>
<dbReference type="InterPro" id="IPR005312">
    <property type="entry name" value="DUF1759"/>
</dbReference>
<gene>
    <name evidence="1" type="ORF">MCOR_4827</name>
</gene>
<accession>A0A6J8ABA5</accession>
<proteinExistence type="predicted"/>